<name>A0ABV2CRX9_9RHOO</name>
<dbReference type="Pfam" id="PF11745">
    <property type="entry name" value="DUF3304"/>
    <property type="match status" value="1"/>
</dbReference>
<accession>A0ABV2CRX9</accession>
<protein>
    <submittedName>
        <fullName evidence="1">DUF3304 domain-containing protein</fullName>
    </submittedName>
</protein>
<reference evidence="1 2" key="1">
    <citation type="submission" date="2024-07" db="EMBL/GenBank/DDBJ databases">
        <title>Uliginosibacterium paludis KCTC:42655.</title>
        <authorList>
            <person name="Kim M.K."/>
        </authorList>
    </citation>
    <scope>NUCLEOTIDE SEQUENCE [LARGE SCALE GENOMIC DNA]</scope>
    <source>
        <strain evidence="1 2">KCTC 42655</strain>
    </source>
</reference>
<evidence type="ECO:0000313" key="1">
    <source>
        <dbReference type="EMBL" id="MET1490623.1"/>
    </source>
</evidence>
<keyword evidence="2" id="KW-1185">Reference proteome</keyword>
<dbReference type="RefSeq" id="WP_345927642.1">
    <property type="nucleotide sequence ID" value="NZ_JBDIVF010000004.1"/>
</dbReference>
<sequence>MTRIAANRGRCPTAATRGSVVRLLGMSLCSALILTACKPPSSESTKETGTPAYVDVINYNHDHNFGYSVVDRTVSDGQTISGGAVWPLASGGSVNCCIQLPDAWRPGLKLLLTWDDYIKHDLQGHFERELEIPAYQSPGNLYVVFGPDRQPELIVSRVEPGHPDWPGKIRQTPWEYCVAQHGRKPCKAALPKRFDSVSAKGFCTWAQEQKSPEALTNCSASMYLCVNEYEDEAFCKKTLWGAYAK</sequence>
<organism evidence="1 2">
    <name type="scientific">Uliginosibacterium paludis</name>
    <dbReference type="NCBI Taxonomy" id="1615952"/>
    <lineage>
        <taxon>Bacteria</taxon>
        <taxon>Pseudomonadati</taxon>
        <taxon>Pseudomonadota</taxon>
        <taxon>Betaproteobacteria</taxon>
        <taxon>Rhodocyclales</taxon>
        <taxon>Zoogloeaceae</taxon>
        <taxon>Uliginosibacterium</taxon>
    </lineage>
</organism>
<gene>
    <name evidence="1" type="ORF">ABVT11_12370</name>
</gene>
<dbReference type="Proteomes" id="UP001548590">
    <property type="component" value="Unassembled WGS sequence"/>
</dbReference>
<dbReference type="EMBL" id="JBEWLZ010000006">
    <property type="protein sequence ID" value="MET1490623.1"/>
    <property type="molecule type" value="Genomic_DNA"/>
</dbReference>
<dbReference type="InterPro" id="IPR021733">
    <property type="entry name" value="DUF3304"/>
</dbReference>
<evidence type="ECO:0000313" key="2">
    <source>
        <dbReference type="Proteomes" id="UP001548590"/>
    </source>
</evidence>
<comment type="caution">
    <text evidence="1">The sequence shown here is derived from an EMBL/GenBank/DDBJ whole genome shotgun (WGS) entry which is preliminary data.</text>
</comment>
<proteinExistence type="predicted"/>